<name>A0A4P7BXP5_9GAMM</name>
<keyword evidence="2" id="KW-1185">Reference proteome</keyword>
<evidence type="ECO:0000313" key="2">
    <source>
        <dbReference type="Proteomes" id="UP000294325"/>
    </source>
</evidence>
<dbReference type="RefSeq" id="WP_134358163.1">
    <property type="nucleotide sequence ID" value="NZ_CP038033.1"/>
</dbReference>
<dbReference type="OrthoDB" id="5096633at2"/>
<protein>
    <submittedName>
        <fullName evidence="1">Uncharacterized protein</fullName>
    </submittedName>
</protein>
<dbReference type="REBASE" id="309916">
    <property type="entry name" value="NwaD1FHSORF10715P"/>
</dbReference>
<dbReference type="InterPro" id="IPR011856">
    <property type="entry name" value="tRNA_endonuc-like_dom_sf"/>
</dbReference>
<dbReference type="KEGG" id="nwr:E3U44_10725"/>
<dbReference type="Gene3D" id="3.40.1350.10">
    <property type="match status" value="1"/>
</dbReference>
<evidence type="ECO:0000313" key="1">
    <source>
        <dbReference type="EMBL" id="QBQ54938.1"/>
    </source>
</evidence>
<dbReference type="EMBL" id="CP038033">
    <property type="protein sequence ID" value="QBQ54938.1"/>
    <property type="molecule type" value="Genomic_DNA"/>
</dbReference>
<accession>A0A4P7BXP5</accession>
<sequence>MFAFEFYRAHQNLEALESINDTNLSAAFDLFQELDSLEANLYGQIVQQRIAVIRTLQERVEENAKEKVIQEYIYDHLWLLDPAWERAEATEYMERRVGKLFEEVSASLNEGERLARLDIGYRETAGKHVIVELKRPGRSISVFELSAQINKYRSGMKKFLQDLGRPHEPVEFVCLLGQRQSEWNDDPKLVENNLETVSARIKLYEELLEHAFRAYKDYLDSRKFVDRLQEVIKAIDDYESENGT</sequence>
<organism evidence="1 2">
    <name type="scientific">Nitrosococcus wardiae</name>
    <dbReference type="NCBI Taxonomy" id="1814290"/>
    <lineage>
        <taxon>Bacteria</taxon>
        <taxon>Pseudomonadati</taxon>
        <taxon>Pseudomonadota</taxon>
        <taxon>Gammaproteobacteria</taxon>
        <taxon>Chromatiales</taxon>
        <taxon>Chromatiaceae</taxon>
        <taxon>Nitrosococcus</taxon>
    </lineage>
</organism>
<dbReference type="AlphaFoldDB" id="A0A4P7BXP5"/>
<dbReference type="Proteomes" id="UP000294325">
    <property type="component" value="Chromosome"/>
</dbReference>
<dbReference type="GO" id="GO:0003676">
    <property type="term" value="F:nucleic acid binding"/>
    <property type="evidence" value="ECO:0007669"/>
    <property type="project" value="InterPro"/>
</dbReference>
<gene>
    <name evidence="1" type="ORF">E3U44_10725</name>
</gene>
<proteinExistence type="predicted"/>
<reference evidence="1 2" key="1">
    <citation type="submission" date="2019-03" db="EMBL/GenBank/DDBJ databases">
        <title>The genome sequence of Nitrosococcus wardiae strain D1FHST reveals the archetypal metabolic capacity of ammonia-oxidizing Gammaproteobacteria.</title>
        <authorList>
            <person name="Wang L."/>
            <person name="Lim C.K."/>
            <person name="Hanson T.E."/>
            <person name="Dang H."/>
            <person name="Klotz M.G."/>
        </authorList>
    </citation>
    <scope>NUCLEOTIDE SEQUENCE [LARGE SCALE GENOMIC DNA]</scope>
    <source>
        <strain evidence="1 2">D1FHS</strain>
    </source>
</reference>